<dbReference type="EMBL" id="CM000882">
    <property type="protein sequence ID" value="PNT65987.1"/>
    <property type="molecule type" value="Genomic_DNA"/>
</dbReference>
<dbReference type="AlphaFoldDB" id="A0A2K2CVC5"/>
<reference evidence="2" key="3">
    <citation type="submission" date="2018-08" db="UniProtKB">
        <authorList>
            <consortium name="EnsemblPlants"/>
        </authorList>
    </citation>
    <scope>IDENTIFICATION</scope>
    <source>
        <strain evidence="2">cv. Bd21</strain>
    </source>
</reference>
<dbReference type="Gramene" id="PNT65987">
    <property type="protein sequence ID" value="PNT65987"/>
    <property type="gene ID" value="BRADI_3g05375v3"/>
</dbReference>
<accession>A0A2K2CVC5</accession>
<evidence type="ECO:0000313" key="2">
    <source>
        <dbReference type="EnsemblPlants" id="PNT65987"/>
    </source>
</evidence>
<name>A0A2K2CVC5_BRADI</name>
<organism evidence="1">
    <name type="scientific">Brachypodium distachyon</name>
    <name type="common">Purple false brome</name>
    <name type="synonym">Trachynia distachya</name>
    <dbReference type="NCBI Taxonomy" id="15368"/>
    <lineage>
        <taxon>Eukaryota</taxon>
        <taxon>Viridiplantae</taxon>
        <taxon>Streptophyta</taxon>
        <taxon>Embryophyta</taxon>
        <taxon>Tracheophyta</taxon>
        <taxon>Spermatophyta</taxon>
        <taxon>Magnoliopsida</taxon>
        <taxon>Liliopsida</taxon>
        <taxon>Poales</taxon>
        <taxon>Poaceae</taxon>
        <taxon>BOP clade</taxon>
        <taxon>Pooideae</taxon>
        <taxon>Stipodae</taxon>
        <taxon>Brachypodieae</taxon>
        <taxon>Brachypodium</taxon>
    </lineage>
</organism>
<evidence type="ECO:0000313" key="3">
    <source>
        <dbReference type="Proteomes" id="UP000008810"/>
    </source>
</evidence>
<dbReference type="InParanoid" id="A0A2K2CVC5"/>
<reference evidence="1 2" key="1">
    <citation type="journal article" date="2010" name="Nature">
        <title>Genome sequencing and analysis of the model grass Brachypodium distachyon.</title>
        <authorList>
            <consortium name="International Brachypodium Initiative"/>
        </authorList>
    </citation>
    <scope>NUCLEOTIDE SEQUENCE [LARGE SCALE GENOMIC DNA]</scope>
    <source>
        <strain evidence="1 2">Bd21</strain>
    </source>
</reference>
<reference evidence="1" key="2">
    <citation type="submission" date="2017-06" db="EMBL/GenBank/DDBJ databases">
        <title>WGS assembly of Brachypodium distachyon.</title>
        <authorList>
            <consortium name="The International Brachypodium Initiative"/>
            <person name="Lucas S."/>
            <person name="Harmon-Smith M."/>
            <person name="Lail K."/>
            <person name="Tice H."/>
            <person name="Grimwood J."/>
            <person name="Bruce D."/>
            <person name="Barry K."/>
            <person name="Shu S."/>
            <person name="Lindquist E."/>
            <person name="Wang M."/>
            <person name="Pitluck S."/>
            <person name="Vogel J.P."/>
            <person name="Garvin D.F."/>
            <person name="Mockler T.C."/>
            <person name="Schmutz J."/>
            <person name="Rokhsar D."/>
            <person name="Bevan M.W."/>
        </authorList>
    </citation>
    <scope>NUCLEOTIDE SEQUENCE</scope>
    <source>
        <strain evidence="1">Bd21</strain>
    </source>
</reference>
<evidence type="ECO:0000313" key="1">
    <source>
        <dbReference type="EMBL" id="PNT65987.1"/>
    </source>
</evidence>
<proteinExistence type="predicted"/>
<dbReference type="EnsemblPlants" id="PNT65987">
    <property type="protein sequence ID" value="PNT65987"/>
    <property type="gene ID" value="BRADI_3g05375v3"/>
</dbReference>
<sequence length="90" mass="10045">MHPAGWVSWPLVEYQTLVELHGPCACNFWHTLLAMCRLYMDSRVGTYDLQQSLLQQLITTAAMDGRILADVDRGCHANALPSCLALVVKD</sequence>
<dbReference type="Proteomes" id="UP000008810">
    <property type="component" value="Chromosome 3"/>
</dbReference>
<protein>
    <submittedName>
        <fullName evidence="1 2">Uncharacterized protein</fullName>
    </submittedName>
</protein>
<gene>
    <name evidence="1" type="ORF">BRADI_3g05375v3</name>
</gene>
<keyword evidence="3" id="KW-1185">Reference proteome</keyword>